<dbReference type="InterPro" id="IPR039448">
    <property type="entry name" value="Beta_helix"/>
</dbReference>
<dbReference type="KEGG" id="mew:MSWAN_0695"/>
<dbReference type="InterPro" id="IPR012334">
    <property type="entry name" value="Pectin_lyas_fold"/>
</dbReference>
<gene>
    <name evidence="10" type="ordered locus">MSWAN_0695</name>
</gene>
<dbReference type="Proteomes" id="UP000009231">
    <property type="component" value="Chromosome"/>
</dbReference>
<sequence>MKIEKNKLIFQLPLLLLGVLVLFSFGFSTASAADTSIYVSTQGNNSWDGQSAVWNTTSGPKATISNATGTVAENGTVYIANGTYNESGINININMNIIGESQQNTIINGTNSGNSIFIIASGLNVTINNLTLTQGQSDNGGAIYTEGTTTLTNCNFENNLAYGWGGGAIYNQGTMTLTNCNFENNQAYGIGGAIESHGTLNITKCDFTNNSAFDGGCISIESGSVNIKDSTFTGNTATNNGGAIYNGGTLTVTNSTLNNNTATTNGGAIISFGTLEVVSSTLTSNTANYGGAIENRKGTVALTNSTLNNNTATTNGGAIISYYGTLTVTNSTLNNNTAATSGGAKTSGGAIYNTAYNEYDDSYSNGSLTVTNSTLNNNTAYYGGAIYNDGTITIDNSTLTGNTASTGGAIFNYGTITIDYSTLNNNIATTDSPFNSYDGGAICNAKGALNVTNSTLNNNTAYYGGAIINDGNLTVTNSTLTDNTANYGGAICNEELLTVTNSTLNNNTATTYGGAISSFSGTLNVTNSTFTGNTANYGGAIWNEKGLLTVTNSTLNNNTANYGGAILNVYGSLTVTNSTLTGNTANYGGAIYSGYNSFNVTGSALNNNTARINGGAIYNYYSDVNPVVNFNQIVGNSPNTIVIYSKTGTVDATLNWWGSNDNPSGNVNDNVNVTSWLILSITADPTSILNGSNSTVTVDLLHANNETIQDPTNGHVPDGILINFTGTLGTLNSSTLQNGQATSIFTAKSAGTGSITATINNYSVSTPITVRTPPTVTVIDPANNTVNVAINKVIKVTFNEPIKAGTGWIELVKNNDTSVSIPITWNISGNVLTVTTNSTLAHGVGYRLLIHTGSITNLASDNVAAYVSRFTTSSDVTAPTVKTVDPANNAVNVAADKVIKVTFNEAIAKGTGWIELTTSNGTVVPSTFSISGNVLTIKANSTLTHGVKYNVLIHTGSVTDLAGNNVAGYVSRFTVDTIAPTVKTVNPTNNAANIATNKVIEVTFNEAITKGTGWIELVASNGTSVTINSTTNGNVLTITPTSALSKRTHYSLLIHTGSVTDLAGNNVASYVTRFTTTTT</sequence>
<dbReference type="Gene3D" id="2.60.40.1220">
    <property type="match status" value="3"/>
</dbReference>
<evidence type="ECO:0000256" key="5">
    <source>
        <dbReference type="ARBA" id="ARBA00022729"/>
    </source>
</evidence>
<dbReference type="PANTHER" id="PTHR11319">
    <property type="entry name" value="G PROTEIN-COUPLED RECEPTOR-RELATED"/>
    <property type="match status" value="1"/>
</dbReference>
<dbReference type="InterPro" id="IPR006626">
    <property type="entry name" value="PbH1"/>
</dbReference>
<dbReference type="Gene3D" id="2.60.40.10">
    <property type="entry name" value="Immunoglobulins"/>
    <property type="match status" value="1"/>
</dbReference>
<dbReference type="InterPro" id="IPR008964">
    <property type="entry name" value="Invasin/intimin_cell_adhesion"/>
</dbReference>
<dbReference type="HOGENOM" id="CLU_013416_0_0_2"/>
<evidence type="ECO:0000259" key="8">
    <source>
        <dbReference type="Pfam" id="PF13205"/>
    </source>
</evidence>
<feature type="domain" description="SbsA Ig-like" evidence="8">
    <location>
        <begin position="875"/>
        <end position="974"/>
    </location>
</feature>
<feature type="domain" description="SbsA Ig-like" evidence="8">
    <location>
        <begin position="771"/>
        <end position="872"/>
    </location>
</feature>
<dbReference type="InterPro" id="IPR003368">
    <property type="entry name" value="POMP_repeat"/>
</dbReference>
<proteinExistence type="predicted"/>
<feature type="domain" description="Right handed beta helix" evidence="9">
    <location>
        <begin position="100"/>
        <end position="256"/>
    </location>
</feature>
<accession>F6D6L7</accession>
<name>F6D6L7_METPW</name>
<protein>
    <submittedName>
        <fullName evidence="10">Polymorphic outer membrane protein</fullName>
    </submittedName>
</protein>
<dbReference type="eggNOG" id="arCOG02555">
    <property type="taxonomic scope" value="Archaea"/>
</dbReference>
<feature type="domain" description="SbsA Ig-like" evidence="8">
    <location>
        <begin position="976"/>
        <end position="1076"/>
    </location>
</feature>
<dbReference type="RefSeq" id="WP_013825232.1">
    <property type="nucleotide sequence ID" value="NC_015574.1"/>
</dbReference>
<evidence type="ECO:0000256" key="2">
    <source>
        <dbReference type="ARBA" id="ARBA00004442"/>
    </source>
</evidence>
<dbReference type="NCBIfam" id="TIGR01376">
    <property type="entry name" value="POMP_repeat"/>
    <property type="match status" value="3"/>
</dbReference>
<dbReference type="eggNOG" id="arCOG03260">
    <property type="taxonomic scope" value="Archaea"/>
</dbReference>
<evidence type="ECO:0000256" key="4">
    <source>
        <dbReference type="ARBA" id="ARBA00022525"/>
    </source>
</evidence>
<organism evidence="10 11">
    <name type="scientific">Methanobacterium paludis (strain DSM 25820 / JCM 18151 / SWAN1)</name>
    <dbReference type="NCBI Taxonomy" id="868131"/>
    <lineage>
        <taxon>Archaea</taxon>
        <taxon>Methanobacteriati</taxon>
        <taxon>Methanobacteriota</taxon>
        <taxon>Methanomada group</taxon>
        <taxon>Methanobacteria</taxon>
        <taxon>Methanobacteriales</taxon>
        <taxon>Methanobacteriaceae</taxon>
        <taxon>Methanobacterium</taxon>
    </lineage>
</organism>
<dbReference type="Pfam" id="PF13205">
    <property type="entry name" value="Big_5"/>
    <property type="match status" value="3"/>
</dbReference>
<evidence type="ECO:0000256" key="1">
    <source>
        <dbReference type="ARBA" id="ARBA00004196"/>
    </source>
</evidence>
<dbReference type="EMBL" id="CP002772">
    <property type="protein sequence ID" value="AEG17730.1"/>
    <property type="molecule type" value="Genomic_DNA"/>
</dbReference>
<dbReference type="SUPFAM" id="SSF49373">
    <property type="entry name" value="Invasin/intimin cell-adhesion fragments"/>
    <property type="match status" value="1"/>
</dbReference>
<evidence type="ECO:0000259" key="9">
    <source>
        <dbReference type="Pfam" id="PF13229"/>
    </source>
</evidence>
<keyword evidence="11" id="KW-1185">Reference proteome</keyword>
<reference evidence="10 11" key="1">
    <citation type="journal article" date="2014" name="Int. J. Syst. Evol. Microbiol.">
        <title>Methanobacterium paludis sp. nov. and a novel strain of Methanobacterium lacus isolated from northern peatlands.</title>
        <authorList>
            <person name="Cadillo-Quiroz H."/>
            <person name="Brauer S.L."/>
            <person name="Goodson N."/>
            <person name="Yavitt J.B."/>
            <person name="Zinder S.H."/>
        </authorList>
    </citation>
    <scope>NUCLEOTIDE SEQUENCE [LARGE SCALE GENOMIC DNA]</scope>
    <source>
        <strain evidence="11">DSM 25820 / JCM 18151 / SWAN1</strain>
    </source>
</reference>
<evidence type="ECO:0000313" key="11">
    <source>
        <dbReference type="Proteomes" id="UP000009231"/>
    </source>
</evidence>
<dbReference type="InterPro" id="IPR032812">
    <property type="entry name" value="SbsA_Ig"/>
</dbReference>
<keyword evidence="4" id="KW-0964">Secreted</keyword>
<keyword evidence="6" id="KW-0472">Membrane</keyword>
<dbReference type="Pfam" id="PF13229">
    <property type="entry name" value="Beta_helix"/>
    <property type="match status" value="2"/>
</dbReference>
<dbReference type="Gene3D" id="2.160.20.10">
    <property type="entry name" value="Single-stranded right-handed beta-helix, Pectin lyase-like"/>
    <property type="match status" value="1"/>
</dbReference>
<keyword evidence="5" id="KW-0732">Signal</keyword>
<feature type="domain" description="Right handed beta helix" evidence="9">
    <location>
        <begin position="386"/>
        <end position="554"/>
    </location>
</feature>
<dbReference type="InterPro" id="IPR011050">
    <property type="entry name" value="Pectin_lyase_fold/virulence"/>
</dbReference>
<dbReference type="PANTHER" id="PTHR11319:SF35">
    <property type="entry name" value="OUTER MEMBRANE PROTEIN PMPC-RELATED"/>
    <property type="match status" value="1"/>
</dbReference>
<evidence type="ECO:0000256" key="3">
    <source>
        <dbReference type="ARBA" id="ARBA00004613"/>
    </source>
</evidence>
<dbReference type="GO" id="GO:0005576">
    <property type="term" value="C:extracellular region"/>
    <property type="evidence" value="ECO:0007669"/>
    <property type="project" value="UniProtKB-SubCell"/>
</dbReference>
<evidence type="ECO:0000256" key="7">
    <source>
        <dbReference type="ARBA" id="ARBA00023237"/>
    </source>
</evidence>
<dbReference type="InterPro" id="IPR013783">
    <property type="entry name" value="Ig-like_fold"/>
</dbReference>
<dbReference type="InterPro" id="IPR014755">
    <property type="entry name" value="Cu-Rt/internalin_Ig-like"/>
</dbReference>
<dbReference type="GeneID" id="10668187"/>
<dbReference type="AlphaFoldDB" id="F6D6L7"/>
<comment type="subcellular location">
    <subcellularLocation>
        <location evidence="1">Cell envelope</location>
    </subcellularLocation>
    <subcellularLocation>
        <location evidence="2">Cell outer membrane</location>
    </subcellularLocation>
    <subcellularLocation>
        <location evidence="3">Secreted</location>
    </subcellularLocation>
</comment>
<keyword evidence="7" id="KW-0998">Cell outer membrane</keyword>
<dbReference type="OrthoDB" id="71580at2157"/>
<dbReference type="eggNOG" id="arCOG09729">
    <property type="taxonomic scope" value="Archaea"/>
</dbReference>
<dbReference type="SUPFAM" id="SSF51126">
    <property type="entry name" value="Pectin lyase-like"/>
    <property type="match status" value="2"/>
</dbReference>
<evidence type="ECO:0000256" key="6">
    <source>
        <dbReference type="ARBA" id="ARBA00023136"/>
    </source>
</evidence>
<evidence type="ECO:0000313" key="10">
    <source>
        <dbReference type="EMBL" id="AEG17730.1"/>
    </source>
</evidence>
<dbReference type="SMART" id="SM00710">
    <property type="entry name" value="PbH1"/>
    <property type="match status" value="13"/>
</dbReference>